<keyword evidence="1" id="KW-0677">Repeat</keyword>
<evidence type="ECO:0000256" key="1">
    <source>
        <dbReference type="ARBA" id="ARBA00022737"/>
    </source>
</evidence>
<dbReference type="Pfam" id="PF25023">
    <property type="entry name" value="TEN_YD-shell"/>
    <property type="match status" value="1"/>
</dbReference>
<sequence>MSQPNTNIFPTHAPKGLIFLNGTYVSLTYDANGNMIRSFDGRTMVYDGENRPLSVTASGQTTAYGYWPDGSRAFKTEDSGAPTEAKTVYFGPIEIRDFGTGTGETVLSYQHPNARRENGVVHYLHKDQLGSVKLVTAADGTLVKTSTYAPFGEAFDEMLSLTRADETKGFIGERYDADAGLQYLNARYYDPRLGLFIQPDWLDPTQPGVGLNRYSYSANDPVNLRDPSGNAVETVWDAFNALFGAASFGRNIAAGNYGAALFDGIGVAADVSATAIPGVPGGATAALNIGRIAKAGYAVKRSSTRLAGLAIKGKNAQTFTRAQREITGGLNQLGADDIMGAVKESMGIQVRDRAGKLRDHVKEVTQGIDGLKKGAYRLEKLLDDPRITGKDREIIQEAINDARQHAQRVQDTLDAAREAAEKVKDALD</sequence>
<organism evidence="4 5">
    <name type="scientific">Celeribacter baekdonensis</name>
    <dbReference type="NCBI Taxonomy" id="875171"/>
    <lineage>
        <taxon>Bacteria</taxon>
        <taxon>Pseudomonadati</taxon>
        <taxon>Pseudomonadota</taxon>
        <taxon>Alphaproteobacteria</taxon>
        <taxon>Rhodobacterales</taxon>
        <taxon>Roseobacteraceae</taxon>
        <taxon>Celeribacter</taxon>
    </lineage>
</organism>
<dbReference type="Gene3D" id="2.180.10.10">
    <property type="entry name" value="RHS repeat-associated core"/>
    <property type="match status" value="1"/>
</dbReference>
<dbReference type="RefSeq" id="WP_143026899.1">
    <property type="nucleotide sequence ID" value="NZ_FNBL01000018.1"/>
</dbReference>
<evidence type="ECO:0000313" key="4">
    <source>
        <dbReference type="EMBL" id="SDG38408.1"/>
    </source>
</evidence>
<feature type="coiled-coil region" evidence="2">
    <location>
        <begin position="399"/>
        <end position="426"/>
    </location>
</feature>
<dbReference type="OrthoDB" id="6057489at2"/>
<gene>
    <name evidence="4" type="ORF">SAMN04488117_11861</name>
</gene>
<evidence type="ECO:0000259" key="3">
    <source>
        <dbReference type="Pfam" id="PF25023"/>
    </source>
</evidence>
<evidence type="ECO:0000256" key="2">
    <source>
        <dbReference type="SAM" id="Coils"/>
    </source>
</evidence>
<dbReference type="InterPro" id="IPR050708">
    <property type="entry name" value="T6SS_VgrG/RHS"/>
</dbReference>
<feature type="domain" description="Teneurin-like YD-shell" evidence="3">
    <location>
        <begin position="115"/>
        <end position="222"/>
    </location>
</feature>
<accession>A0A1G7TT02</accession>
<proteinExistence type="predicted"/>
<dbReference type="PANTHER" id="PTHR32305:SF15">
    <property type="entry name" value="PROTEIN RHSA-RELATED"/>
    <property type="match status" value="1"/>
</dbReference>
<dbReference type="InterPro" id="IPR022385">
    <property type="entry name" value="Rhs_assc_core"/>
</dbReference>
<dbReference type="Proteomes" id="UP000182284">
    <property type="component" value="Unassembled WGS sequence"/>
</dbReference>
<dbReference type="NCBIfam" id="TIGR03696">
    <property type="entry name" value="Rhs_assc_core"/>
    <property type="match status" value="1"/>
</dbReference>
<dbReference type="EMBL" id="FNBL01000018">
    <property type="protein sequence ID" value="SDG38408.1"/>
    <property type="molecule type" value="Genomic_DNA"/>
</dbReference>
<protein>
    <submittedName>
        <fullName evidence="4">RHS repeat-associated core domain-containing protein</fullName>
    </submittedName>
</protein>
<dbReference type="PANTHER" id="PTHR32305">
    <property type="match status" value="1"/>
</dbReference>
<evidence type="ECO:0000313" key="5">
    <source>
        <dbReference type="Proteomes" id="UP000182284"/>
    </source>
</evidence>
<keyword evidence="2" id="KW-0175">Coiled coil</keyword>
<dbReference type="InterPro" id="IPR056823">
    <property type="entry name" value="TEN-like_YD-shell"/>
</dbReference>
<reference evidence="4 5" key="1">
    <citation type="submission" date="2016-10" db="EMBL/GenBank/DDBJ databases">
        <authorList>
            <person name="de Groot N.N."/>
        </authorList>
    </citation>
    <scope>NUCLEOTIDE SEQUENCE [LARGE SCALE GENOMIC DNA]</scope>
    <source>
        <strain evidence="4 5">DSM 27375</strain>
    </source>
</reference>
<name>A0A1G7TT02_9RHOB</name>
<dbReference type="AlphaFoldDB" id="A0A1G7TT02"/>